<organism evidence="1 4">
    <name type="scientific">Desulfuromonas acetoxidans (strain DSM 684 / 11070)</name>
    <dbReference type="NCBI Taxonomy" id="281689"/>
    <lineage>
        <taxon>Bacteria</taxon>
        <taxon>Pseudomonadati</taxon>
        <taxon>Thermodesulfobacteriota</taxon>
        <taxon>Desulfuromonadia</taxon>
        <taxon>Desulfuromonadales</taxon>
        <taxon>Desulfuromonadaceae</taxon>
        <taxon>Desulfuromonas</taxon>
    </lineage>
</organism>
<evidence type="ECO:0000313" key="2">
    <source>
        <dbReference type="EMBL" id="EAT14252.1"/>
    </source>
</evidence>
<evidence type="ECO:0000313" key="4">
    <source>
        <dbReference type="Proteomes" id="UP000005695"/>
    </source>
</evidence>
<reference evidence="1 4" key="1">
    <citation type="submission" date="2006-05" db="EMBL/GenBank/DDBJ databases">
        <title>Annotation of the draft genome assembly of Desulfuromonas acetoxidans DSM 684.</title>
        <authorList>
            <consortium name="US DOE Joint Genome Institute (JGI-ORNL)"/>
            <person name="Larimer F."/>
            <person name="Land M."/>
            <person name="Hauser L."/>
        </authorList>
    </citation>
    <scope>NUCLEOTIDE SEQUENCE [LARGE SCALE GENOMIC DNA]</scope>
    <source>
        <strain evidence="1">DSM 684</strain>
        <strain evidence="4">DSM 684 / 11070</strain>
    </source>
</reference>
<dbReference type="EMBL" id="AAEW02000038">
    <property type="protein sequence ID" value="EAT14252.1"/>
    <property type="molecule type" value="Genomic_DNA"/>
</dbReference>
<dbReference type="OrthoDB" id="2189127at2"/>
<accession>Q1JVB2</accession>
<sequence length="96" mass="10872">MNRVEHLLTVLIEEAAEIQQAATKALRFGLTDGRPGGTTTNAEDIRNESDQLTATLEMLEHENFIPQSLGREHIEQKKKRVEVYMFYAKETGALID</sequence>
<evidence type="ECO:0000313" key="1">
    <source>
        <dbReference type="EMBL" id="EAT14186.1"/>
    </source>
</evidence>
<protein>
    <submittedName>
        <fullName evidence="1">Uncharacterized protein</fullName>
    </submittedName>
</protein>
<dbReference type="RefSeq" id="WP_006000039.1">
    <property type="nucleotide sequence ID" value="NZ_AAEW02000007.1"/>
</dbReference>
<keyword evidence="4" id="KW-1185">Reference proteome</keyword>
<gene>
    <name evidence="2" type="ORF">Dace_0094</name>
    <name evidence="1" type="ORF">Dace_0112</name>
    <name evidence="3" type="ORF">Dace_2391</name>
</gene>
<dbReference type="Proteomes" id="UP000005695">
    <property type="component" value="Unassembled WGS sequence"/>
</dbReference>
<proteinExistence type="predicted"/>
<dbReference type="AlphaFoldDB" id="Q1JVB2"/>
<evidence type="ECO:0000313" key="3">
    <source>
        <dbReference type="EMBL" id="EAT16090.1"/>
    </source>
</evidence>
<dbReference type="EMBL" id="AAEW02000007">
    <property type="protein sequence ID" value="EAT16090.1"/>
    <property type="molecule type" value="Genomic_DNA"/>
</dbReference>
<reference evidence="1 4" key="2">
    <citation type="submission" date="2006-05" db="EMBL/GenBank/DDBJ databases">
        <title>Sequencing of the draft genome and assembly of Desulfuromonas acetoxidans DSM 684.</title>
        <authorList>
            <consortium name="US DOE Joint Genome Institute (JGI-PGF)"/>
            <person name="Copeland A."/>
            <person name="Lucas S."/>
            <person name="Lapidus A."/>
            <person name="Barry K."/>
            <person name="Detter J.C."/>
            <person name="Glavina del Rio T."/>
            <person name="Hammon N."/>
            <person name="Israni S."/>
            <person name="Dalin E."/>
            <person name="Tice H."/>
            <person name="Bruce D."/>
            <person name="Pitluck S."/>
            <person name="Richardson P."/>
        </authorList>
    </citation>
    <scope>NUCLEOTIDE SEQUENCE [LARGE SCALE GENOMIC DNA]</scope>
    <source>
        <strain evidence="1">DSM 684</strain>
        <strain evidence="4">DSM 684 / 11070</strain>
    </source>
</reference>
<comment type="caution">
    <text evidence="1">The sequence shown here is derived from an EMBL/GenBank/DDBJ whole genome shotgun (WGS) entry which is preliminary data.</text>
</comment>
<name>Q1JVB2_DESA6</name>
<dbReference type="EMBL" id="AAEW02000045">
    <property type="protein sequence ID" value="EAT14186.1"/>
    <property type="molecule type" value="Genomic_DNA"/>
</dbReference>